<dbReference type="InterPro" id="IPR019606">
    <property type="entry name" value="GerMN"/>
</dbReference>
<comment type="caution">
    <text evidence="2">The sequence shown here is derived from an EMBL/GenBank/DDBJ whole genome shotgun (WGS) entry which is preliminary data.</text>
</comment>
<protein>
    <recommendedName>
        <fullName evidence="1">GerMN domain-containing protein</fullName>
    </recommendedName>
</protein>
<reference evidence="2" key="1">
    <citation type="submission" date="2019-11" db="EMBL/GenBank/DDBJ databases">
        <title>Characterization of Clostridium perfringens isolates from swine manure treated agricultural soils.</title>
        <authorList>
            <person name="Wushke S.T."/>
        </authorList>
    </citation>
    <scope>NUCLEOTIDE SEQUENCE</scope>
    <source>
        <strain evidence="2">X62</strain>
    </source>
</reference>
<sequence length="135" mass="15056">IHEQYRLFYFDSEKLQLYYVDKEIAVKDKAVIKALTKELQSNLPTSSFLALTDKVQITSAKLDSKTGVLKVVFSDSYVNKMTLGSATESGLLSSLICTYGYNLGVDKVAIYFGDDLYTSLKGSLPEGYFKVDYSS</sequence>
<dbReference type="Proteomes" id="UP001288944">
    <property type="component" value="Unassembled WGS sequence"/>
</dbReference>
<dbReference type="AlphaFoldDB" id="A0AAW9KAN0"/>
<evidence type="ECO:0000259" key="1">
    <source>
        <dbReference type="Pfam" id="PF10646"/>
    </source>
</evidence>
<feature type="non-terminal residue" evidence="2">
    <location>
        <position position="135"/>
    </location>
</feature>
<evidence type="ECO:0000313" key="3">
    <source>
        <dbReference type="Proteomes" id="UP001288944"/>
    </source>
</evidence>
<organism evidence="2 3">
    <name type="scientific">Clostridium perfringens</name>
    <dbReference type="NCBI Taxonomy" id="1502"/>
    <lineage>
        <taxon>Bacteria</taxon>
        <taxon>Bacillati</taxon>
        <taxon>Bacillota</taxon>
        <taxon>Clostridia</taxon>
        <taxon>Eubacteriales</taxon>
        <taxon>Clostridiaceae</taxon>
        <taxon>Clostridium</taxon>
    </lineage>
</organism>
<name>A0AAW9KAN0_CLOPF</name>
<feature type="domain" description="GerMN" evidence="1">
    <location>
        <begin position="15"/>
        <end position="111"/>
    </location>
</feature>
<accession>A0AAW9KAN0</accession>
<evidence type="ECO:0000313" key="2">
    <source>
        <dbReference type="EMBL" id="MDZ7543750.1"/>
    </source>
</evidence>
<feature type="non-terminal residue" evidence="2">
    <location>
        <position position="1"/>
    </location>
</feature>
<dbReference type="Pfam" id="PF10646">
    <property type="entry name" value="Germane"/>
    <property type="match status" value="1"/>
</dbReference>
<proteinExistence type="predicted"/>
<dbReference type="EMBL" id="WNUR01001583">
    <property type="protein sequence ID" value="MDZ7543750.1"/>
    <property type="molecule type" value="Genomic_DNA"/>
</dbReference>
<gene>
    <name evidence="2" type="ORF">GNF83_21815</name>
</gene>